<feature type="compositionally biased region" description="Polar residues" evidence="2">
    <location>
        <begin position="453"/>
        <end position="467"/>
    </location>
</feature>
<evidence type="ECO:0000313" key="4">
    <source>
        <dbReference type="Proteomes" id="UP000283895"/>
    </source>
</evidence>
<dbReference type="EMBL" id="LKEA01000013">
    <property type="protein sequence ID" value="ROW04871.1"/>
    <property type="molecule type" value="Genomic_DNA"/>
</dbReference>
<protein>
    <submittedName>
        <fullName evidence="3">Uncharacterized protein</fullName>
    </submittedName>
</protein>
<dbReference type="AlphaFoldDB" id="A0A423WNG2"/>
<dbReference type="OrthoDB" id="5234017at2759"/>
<sequence>MQNPSGGGGISGEAAKVDESYVTATCKNARLEINALASKRKNLRINITALQEKLKQTEDDYWSQYHVRLNGTDVSTSTNLWVSNFATKEGVVAKRTKQRLDEFRRQVQGLEVQLQKADDEFWGKWQDIITKLANIPQLNPTPPEAHQPVCVHTTTAPSKAEDETAPPSQPQTTPMLPIYAAASPLAPPVFFPHGPPLETPTTNQSGAQQIETPIVVTEPSQLFETAQSRVLPQVSDITEMIETHHDATATSPVFQGVTNPKVGHVYKAYYKHESHEGWWMCTVLPTLPAHKSEAWAREVGISFPSASLDLWHDAPKCYSSMIQTKRKTGKSTKRHHVLTGWESGYEDGKPLVTQRAFPVLFFEDRKGVQGHFDVPMPPKKFNFKPHAWDWVEAKNLRPVDTDVGPVYGEMSADRFVKRLEALGQESTPTPANKQEGRPVKRPRIKIIRREHPSTQAQPYSTEGQQATDVADVRSLSGDTIAASSSSSSSSTVQSDDELTKPLRFEPSVPAGLDSVNTGRQQKSGDEADDQKRRTSSQCSY</sequence>
<reference evidence="3 4" key="1">
    <citation type="submission" date="2015-09" db="EMBL/GenBank/DDBJ databases">
        <title>Host preference determinants of Valsa canker pathogens revealed by comparative genomics.</title>
        <authorList>
            <person name="Yin Z."/>
            <person name="Huang L."/>
        </authorList>
    </citation>
    <scope>NUCLEOTIDE SEQUENCE [LARGE SCALE GENOMIC DNA]</scope>
    <source>
        <strain evidence="3 4">03-1</strain>
    </source>
</reference>
<organism evidence="3 4">
    <name type="scientific">Cytospora schulzeri</name>
    <dbReference type="NCBI Taxonomy" id="448051"/>
    <lineage>
        <taxon>Eukaryota</taxon>
        <taxon>Fungi</taxon>
        <taxon>Dikarya</taxon>
        <taxon>Ascomycota</taxon>
        <taxon>Pezizomycotina</taxon>
        <taxon>Sordariomycetes</taxon>
        <taxon>Sordariomycetidae</taxon>
        <taxon>Diaporthales</taxon>
        <taxon>Cytosporaceae</taxon>
        <taxon>Cytospora</taxon>
    </lineage>
</organism>
<keyword evidence="4" id="KW-1185">Reference proteome</keyword>
<evidence type="ECO:0000256" key="2">
    <source>
        <dbReference type="SAM" id="MobiDB-lite"/>
    </source>
</evidence>
<dbReference type="Proteomes" id="UP000283895">
    <property type="component" value="Unassembled WGS sequence"/>
</dbReference>
<feature type="compositionally biased region" description="Basic and acidic residues" evidence="2">
    <location>
        <begin position="522"/>
        <end position="532"/>
    </location>
</feature>
<proteinExistence type="predicted"/>
<feature type="coiled-coil region" evidence="1">
    <location>
        <begin position="26"/>
        <end position="60"/>
    </location>
</feature>
<keyword evidence="1" id="KW-0175">Coiled coil</keyword>
<dbReference type="STRING" id="356882.A0A423WNG2"/>
<feature type="coiled-coil region" evidence="1">
    <location>
        <begin position="93"/>
        <end position="120"/>
    </location>
</feature>
<accession>A0A423WNG2</accession>
<name>A0A423WNG2_9PEZI</name>
<comment type="caution">
    <text evidence="3">The sequence shown here is derived from an EMBL/GenBank/DDBJ whole genome shotgun (WGS) entry which is preliminary data.</text>
</comment>
<feature type="region of interest" description="Disordered" evidence="2">
    <location>
        <begin position="421"/>
        <end position="540"/>
    </location>
</feature>
<evidence type="ECO:0000256" key="1">
    <source>
        <dbReference type="SAM" id="Coils"/>
    </source>
</evidence>
<evidence type="ECO:0000313" key="3">
    <source>
        <dbReference type="EMBL" id="ROW04871.1"/>
    </source>
</evidence>
<gene>
    <name evidence="3" type="ORF">VMCG_04767</name>
</gene>